<evidence type="ECO:0000256" key="1">
    <source>
        <dbReference type="ARBA" id="ARBA00023015"/>
    </source>
</evidence>
<dbReference type="RefSeq" id="WP_344340353.1">
    <property type="nucleotide sequence ID" value="NZ_BAAAQT010000005.1"/>
</dbReference>
<evidence type="ECO:0000256" key="3">
    <source>
        <dbReference type="ARBA" id="ARBA00023163"/>
    </source>
</evidence>
<dbReference type="InterPro" id="IPR036390">
    <property type="entry name" value="WH_DNA-bd_sf"/>
</dbReference>
<keyword evidence="7" id="KW-1185">Reference proteome</keyword>
<dbReference type="PROSITE" id="PS51077">
    <property type="entry name" value="HTH_ICLR"/>
    <property type="match status" value="1"/>
</dbReference>
<evidence type="ECO:0000259" key="5">
    <source>
        <dbReference type="PROSITE" id="PS51078"/>
    </source>
</evidence>
<name>A0ABP5MBG9_9MICO</name>
<feature type="domain" description="HTH iclR-type" evidence="4">
    <location>
        <begin position="22"/>
        <end position="82"/>
    </location>
</feature>
<protein>
    <submittedName>
        <fullName evidence="6">IclR family transcriptional regulator</fullName>
    </submittedName>
</protein>
<dbReference type="InterPro" id="IPR005471">
    <property type="entry name" value="Tscrpt_reg_IclR_N"/>
</dbReference>
<feature type="domain" description="IclR-ED" evidence="5">
    <location>
        <begin position="83"/>
        <end position="267"/>
    </location>
</feature>
<dbReference type="SUPFAM" id="SSF55781">
    <property type="entry name" value="GAF domain-like"/>
    <property type="match status" value="1"/>
</dbReference>
<dbReference type="Gene3D" id="1.10.10.10">
    <property type="entry name" value="Winged helix-like DNA-binding domain superfamily/Winged helix DNA-binding domain"/>
    <property type="match status" value="1"/>
</dbReference>
<dbReference type="EMBL" id="BAAAQT010000005">
    <property type="protein sequence ID" value="GAA2171782.1"/>
    <property type="molecule type" value="Genomic_DNA"/>
</dbReference>
<evidence type="ECO:0000259" key="4">
    <source>
        <dbReference type="PROSITE" id="PS51077"/>
    </source>
</evidence>
<evidence type="ECO:0000256" key="2">
    <source>
        <dbReference type="ARBA" id="ARBA00023125"/>
    </source>
</evidence>
<accession>A0ABP5MBG9</accession>
<dbReference type="InterPro" id="IPR050707">
    <property type="entry name" value="HTH_MetabolicPath_Reg"/>
</dbReference>
<evidence type="ECO:0000313" key="7">
    <source>
        <dbReference type="Proteomes" id="UP001501599"/>
    </source>
</evidence>
<dbReference type="InterPro" id="IPR036388">
    <property type="entry name" value="WH-like_DNA-bd_sf"/>
</dbReference>
<dbReference type="PANTHER" id="PTHR30136:SF24">
    <property type="entry name" value="HTH-TYPE TRANSCRIPTIONAL REPRESSOR ALLR"/>
    <property type="match status" value="1"/>
</dbReference>
<keyword evidence="3" id="KW-0804">Transcription</keyword>
<dbReference type="Proteomes" id="UP001501599">
    <property type="component" value="Unassembled WGS sequence"/>
</dbReference>
<comment type="caution">
    <text evidence="6">The sequence shown here is derived from an EMBL/GenBank/DDBJ whole genome shotgun (WGS) entry which is preliminary data.</text>
</comment>
<sequence>MAATGGAGAAGAVEAADQRDPAPAVTRGIRILGILASAEGPMTLTEVAKALGIAKSSASNLCLALEAGGMVERVPLGFRLGRRSAELGAAYAFQFNQVRELFAVCEASPVLRREVVQIAMLADADALYLARHEGRAHGRIGTPLGSRLHAALSAAGNALLSGLDDDEVRALLAAHPAPRLTSRSTGDVDAVVARLAETRARGYALDEGRSFEGIVGVAVPLPAWAPSDPALAIGVALPADVATREHVSAVGAALRAAAIALTNPLGRDPRG</sequence>
<dbReference type="InterPro" id="IPR029016">
    <property type="entry name" value="GAF-like_dom_sf"/>
</dbReference>
<dbReference type="SMART" id="SM00346">
    <property type="entry name" value="HTH_ICLR"/>
    <property type="match status" value="1"/>
</dbReference>
<dbReference type="PROSITE" id="PS51078">
    <property type="entry name" value="ICLR_ED"/>
    <property type="match status" value="1"/>
</dbReference>
<keyword evidence="1" id="KW-0805">Transcription regulation</keyword>
<evidence type="ECO:0000313" key="6">
    <source>
        <dbReference type="EMBL" id="GAA2171782.1"/>
    </source>
</evidence>
<proteinExistence type="predicted"/>
<keyword evidence="2" id="KW-0238">DNA-binding</keyword>
<dbReference type="Pfam" id="PF09339">
    <property type="entry name" value="HTH_IclR"/>
    <property type="match status" value="1"/>
</dbReference>
<organism evidence="6 7">
    <name type="scientific">Agrococcus versicolor</name>
    <dbReference type="NCBI Taxonomy" id="501482"/>
    <lineage>
        <taxon>Bacteria</taxon>
        <taxon>Bacillati</taxon>
        <taxon>Actinomycetota</taxon>
        <taxon>Actinomycetes</taxon>
        <taxon>Micrococcales</taxon>
        <taxon>Microbacteriaceae</taxon>
        <taxon>Agrococcus</taxon>
    </lineage>
</organism>
<dbReference type="Pfam" id="PF01614">
    <property type="entry name" value="IclR_C"/>
    <property type="match status" value="1"/>
</dbReference>
<dbReference type="SUPFAM" id="SSF46785">
    <property type="entry name" value="Winged helix' DNA-binding domain"/>
    <property type="match status" value="1"/>
</dbReference>
<dbReference type="InterPro" id="IPR014757">
    <property type="entry name" value="Tscrpt_reg_IclR_C"/>
</dbReference>
<gene>
    <name evidence="6" type="ORF">GCM10009846_06950</name>
</gene>
<dbReference type="Gene3D" id="3.30.450.40">
    <property type="match status" value="1"/>
</dbReference>
<reference evidence="7" key="1">
    <citation type="journal article" date="2019" name="Int. J. Syst. Evol. Microbiol.">
        <title>The Global Catalogue of Microorganisms (GCM) 10K type strain sequencing project: providing services to taxonomists for standard genome sequencing and annotation.</title>
        <authorList>
            <consortium name="The Broad Institute Genomics Platform"/>
            <consortium name="The Broad Institute Genome Sequencing Center for Infectious Disease"/>
            <person name="Wu L."/>
            <person name="Ma J."/>
        </authorList>
    </citation>
    <scope>NUCLEOTIDE SEQUENCE [LARGE SCALE GENOMIC DNA]</scope>
    <source>
        <strain evidence="7">JCM 16026</strain>
    </source>
</reference>
<dbReference type="PANTHER" id="PTHR30136">
    <property type="entry name" value="HELIX-TURN-HELIX TRANSCRIPTIONAL REGULATOR, ICLR FAMILY"/>
    <property type="match status" value="1"/>
</dbReference>